<gene>
    <name evidence="11" type="primary">PUM1</name>
</gene>
<dbReference type="PANTHER" id="PTHR12537:SF1">
    <property type="entry name" value="PUMILIO HOMOLOG 1"/>
    <property type="match status" value="1"/>
</dbReference>
<dbReference type="InterPro" id="IPR001313">
    <property type="entry name" value="Pumilio_RNA-bd_rpt"/>
</dbReference>
<dbReference type="GO" id="GO:0043488">
    <property type="term" value="P:regulation of mRNA stability"/>
    <property type="evidence" value="ECO:0007669"/>
    <property type="project" value="TreeGrafter"/>
</dbReference>
<dbReference type="PROSITE" id="PS50302">
    <property type="entry name" value="PUM"/>
    <property type="match status" value="7"/>
</dbReference>
<accession>A0A7N9IAU1</accession>
<feature type="compositionally biased region" description="Basic and acidic residues" evidence="9">
    <location>
        <begin position="250"/>
        <end position="272"/>
    </location>
</feature>
<evidence type="ECO:0000259" key="10">
    <source>
        <dbReference type="PROSITE" id="PS50303"/>
    </source>
</evidence>
<feature type="compositionally biased region" description="Low complexity" evidence="9">
    <location>
        <begin position="45"/>
        <end position="58"/>
    </location>
</feature>
<feature type="repeat" description="Pumilio" evidence="8">
    <location>
        <begin position="859"/>
        <end position="896"/>
    </location>
</feature>
<dbReference type="GO" id="GO:0006417">
    <property type="term" value="P:regulation of translation"/>
    <property type="evidence" value="ECO:0007669"/>
    <property type="project" value="UniProtKB-KW"/>
</dbReference>
<reference evidence="11" key="2">
    <citation type="submission" date="2025-08" db="UniProtKB">
        <authorList>
            <consortium name="Ensembl"/>
        </authorList>
    </citation>
    <scope>IDENTIFICATION</scope>
</reference>
<dbReference type="GO" id="GO:0000932">
    <property type="term" value="C:P-body"/>
    <property type="evidence" value="ECO:0007669"/>
    <property type="project" value="UniProtKB-SubCell"/>
</dbReference>
<dbReference type="GO" id="GO:0005829">
    <property type="term" value="C:cytosol"/>
    <property type="evidence" value="ECO:0007669"/>
    <property type="project" value="TreeGrafter"/>
</dbReference>
<feature type="region of interest" description="Disordered" evidence="9">
    <location>
        <begin position="681"/>
        <end position="712"/>
    </location>
</feature>
<dbReference type="Proteomes" id="UP000233100">
    <property type="component" value="Chromosome 1"/>
</dbReference>
<dbReference type="CDD" id="cd07920">
    <property type="entry name" value="Pumilio"/>
    <property type="match status" value="1"/>
</dbReference>
<sequence length="1085" mass="116238">MSVACVLKRKAVLWQDSFSPHLKHHPQEPANPNMPVVLTSGTGSQAQPQPAANQALAAGTHSSPVPGSIGVAGRSQDDAMVDYFFQRQHGEQLGGGGSGGGGYNNSKHRWPTGDNIHAEHQVRSMDELNHDFQALALEGRAMGEQLLPGKKFWETDESSKDGPKGIFLGDQWRDSAWGTSDHSVSQPIMVQRRPGQSFHVNSEVNSVLSPRSESGGLGVSMVEYVLSSSPGDSCLRKGGFGPRDADSDENDKGEKKNKGTFDGDKLGDLKEEGDVMDKTNGLPVQNGIDADVKDFSRTPGNCQNSANEVDLLGPNQNGSEGLAQLTSTNGAKPVEDFSNMESQSVPLDPMEHVGMEPLQFDYSGTQVPVDSAAATVGLFDYNSQQQLFQRPNALAVQQLTAAQQQQYALAAAHQPHIGPAVVPHQYYGVTPWGVYPASLFQQQAAAAAAATNSANQQTTPQAQQGQQQVLRGGASQRPLTPNQNQQGQQTDPLVAAAAVNSALAFGQGLAAGMPGYPVLAPAAYYDQTGALVVNAGARNGLGAPVRLVAPAPVIISSSAAQAGTQQPQPQPQQQPNNNLASSSFYGNNSLNSNSQSSSLFSQGSAQPANTSLGFGSSSSLGATLGSALGGFGTAVANSNTGSGSRRDSLTGSSDLYKRTSSSLTPIGHSFYNGLSFSSSPGPVGMPLPSQGPGHSQTPPPSLSSHGSSSSLNLGGLTNGSGRYISAAPGAEAKYRSASSASSLFSPSSTLFSSSRLRYGMSDVMPSGRSRLLEDFRNNRYPNLQLREIAGHIMEFSQDQHGSRFIQLKLERATPAERQLVFNEILQAAYQLMVDVFGNYVIQKFFEFGSLEQKLALAERIRGHVLSLALQMYGCRVIQKALEFIPSDQQVINEMVRELDGHVLKCVKDQNGNHVVQKCIECVQPQSLQFIIDAFKGQDQYGNYVIQHVLEHGRPEDKSKIVAEIRGNVLVLSQHKFASNVVEKCVTHASRTERAVLIDEVCTMNDGPHSALYTMMKDQYANYVVQKMIDVAEPGQRKIVMHKIRPHIATLRKYTYGKHILAKLEKYYMKNGVDLGPICGPPNGII</sequence>
<dbReference type="SMART" id="SM00025">
    <property type="entry name" value="Pumilio"/>
    <property type="match status" value="7"/>
</dbReference>
<evidence type="ECO:0000256" key="2">
    <source>
        <dbReference type="ARBA" id="ARBA00004463"/>
    </source>
</evidence>
<dbReference type="SUPFAM" id="SSF48371">
    <property type="entry name" value="ARM repeat"/>
    <property type="match status" value="1"/>
</dbReference>
<dbReference type="PANTHER" id="PTHR12537">
    <property type="entry name" value="RNA BINDING PROTEIN PUMILIO-RELATED"/>
    <property type="match status" value="1"/>
</dbReference>
<feature type="compositionally biased region" description="Low complexity" evidence="9">
    <location>
        <begin position="451"/>
        <end position="468"/>
    </location>
</feature>
<dbReference type="GO" id="GO:0003730">
    <property type="term" value="F:mRNA 3'-UTR binding"/>
    <property type="evidence" value="ECO:0007669"/>
    <property type="project" value="TreeGrafter"/>
</dbReference>
<evidence type="ECO:0000313" key="11">
    <source>
        <dbReference type="Ensembl" id="ENSMFAP00000049937.1"/>
    </source>
</evidence>
<organism evidence="11 12">
    <name type="scientific">Macaca fascicularis</name>
    <name type="common">Crab-eating macaque</name>
    <name type="synonym">Cynomolgus monkey</name>
    <dbReference type="NCBI Taxonomy" id="9541"/>
    <lineage>
        <taxon>Eukaryota</taxon>
        <taxon>Metazoa</taxon>
        <taxon>Chordata</taxon>
        <taxon>Craniata</taxon>
        <taxon>Vertebrata</taxon>
        <taxon>Euteleostomi</taxon>
        <taxon>Mammalia</taxon>
        <taxon>Eutheria</taxon>
        <taxon>Euarchontoglires</taxon>
        <taxon>Primates</taxon>
        <taxon>Haplorrhini</taxon>
        <taxon>Catarrhini</taxon>
        <taxon>Cercopithecidae</taxon>
        <taxon>Cercopithecinae</taxon>
        <taxon>Macaca</taxon>
    </lineage>
</organism>
<feature type="region of interest" description="Disordered" evidence="9">
    <location>
        <begin position="22"/>
        <end position="73"/>
    </location>
</feature>
<dbReference type="Ensembl" id="ENSMFAT00000101900.1">
    <property type="protein sequence ID" value="ENSMFAP00000049937.1"/>
    <property type="gene ID" value="ENSMFAG00000010291.2"/>
</dbReference>
<feature type="region of interest" description="Disordered" evidence="9">
    <location>
        <begin position="560"/>
        <end position="587"/>
    </location>
</feature>
<evidence type="ECO:0000256" key="7">
    <source>
        <dbReference type="ARBA" id="ARBA00040564"/>
    </source>
</evidence>
<dbReference type="InterPro" id="IPR033133">
    <property type="entry name" value="PUM-HD"/>
</dbReference>
<feature type="repeat" description="Pumilio" evidence="8">
    <location>
        <begin position="1002"/>
        <end position="1041"/>
    </location>
</feature>
<dbReference type="AlphaFoldDB" id="A0A7N9IAU1"/>
<dbReference type="Bgee" id="ENSMFAG00000010291">
    <property type="expression patterns" value="Expressed in lymph node and 13 other cell types or tissues"/>
</dbReference>
<keyword evidence="3" id="KW-0963">Cytoplasm</keyword>
<evidence type="ECO:0000256" key="1">
    <source>
        <dbReference type="ARBA" id="ARBA00004201"/>
    </source>
</evidence>
<proteinExistence type="predicted"/>
<evidence type="ECO:0000313" key="12">
    <source>
        <dbReference type="Proteomes" id="UP000233100"/>
    </source>
</evidence>
<evidence type="ECO:0000256" key="3">
    <source>
        <dbReference type="ARBA" id="ARBA00022490"/>
    </source>
</evidence>
<feature type="domain" description="PUM-HD" evidence="10">
    <location>
        <begin position="767"/>
        <end position="1067"/>
    </location>
</feature>
<dbReference type="PROSITE" id="PS50303">
    <property type="entry name" value="PUM_HD"/>
    <property type="match status" value="1"/>
</dbReference>
<dbReference type="InterPro" id="IPR016024">
    <property type="entry name" value="ARM-type_fold"/>
</dbReference>
<evidence type="ECO:0000256" key="4">
    <source>
        <dbReference type="ARBA" id="ARBA00022737"/>
    </source>
</evidence>
<dbReference type="InterPro" id="IPR033712">
    <property type="entry name" value="Pumilio_RNA-bd"/>
</dbReference>
<dbReference type="InterPro" id="IPR011989">
    <property type="entry name" value="ARM-like"/>
</dbReference>
<feature type="repeat" description="Pumilio" evidence="8">
    <location>
        <begin position="938"/>
        <end position="962"/>
    </location>
</feature>
<feature type="region of interest" description="Disordered" evidence="9">
    <location>
        <begin position="233"/>
        <end position="272"/>
    </location>
</feature>
<keyword evidence="4" id="KW-0677">Repeat</keyword>
<dbReference type="Gene3D" id="1.25.10.10">
    <property type="entry name" value="Leucine-rich Repeat Variant"/>
    <property type="match status" value="2"/>
</dbReference>
<feature type="compositionally biased region" description="Polar residues" evidence="9">
    <location>
        <begin position="477"/>
        <end position="490"/>
    </location>
</feature>
<feature type="repeat" description="Pumilio" evidence="8">
    <location>
        <begin position="823"/>
        <end position="858"/>
    </location>
</feature>
<keyword evidence="6" id="KW-0694">RNA-binding</keyword>
<feature type="compositionally biased region" description="Low complexity" evidence="9">
    <location>
        <begin position="702"/>
        <end position="712"/>
    </location>
</feature>
<dbReference type="GeneTree" id="ENSGT00940000158079"/>
<protein>
    <recommendedName>
        <fullName evidence="7">Pumilio homolog 1</fullName>
    </recommendedName>
</protein>
<reference evidence="11 12" key="1">
    <citation type="submission" date="2013-03" db="EMBL/GenBank/DDBJ databases">
        <authorList>
            <person name="Warren W."/>
            <person name="Wilson R.K."/>
        </authorList>
    </citation>
    <scope>NUCLEOTIDE SEQUENCE</scope>
</reference>
<dbReference type="Pfam" id="PF00806">
    <property type="entry name" value="PUF"/>
    <property type="match status" value="7"/>
</dbReference>
<keyword evidence="5" id="KW-0810">Translation regulation</keyword>
<keyword evidence="12" id="KW-1185">Reference proteome</keyword>
<reference evidence="11" key="3">
    <citation type="submission" date="2025-09" db="UniProtKB">
        <authorList>
            <consortium name="Ensembl"/>
        </authorList>
    </citation>
    <scope>IDENTIFICATION</scope>
</reference>
<evidence type="ECO:0000256" key="6">
    <source>
        <dbReference type="ARBA" id="ARBA00022884"/>
    </source>
</evidence>
<evidence type="ECO:0000256" key="9">
    <source>
        <dbReference type="SAM" id="MobiDB-lite"/>
    </source>
</evidence>
<evidence type="ECO:0000256" key="8">
    <source>
        <dbReference type="PROSITE-ProRule" id="PRU00317"/>
    </source>
</evidence>
<comment type="subcellular location">
    <subcellularLocation>
        <location evidence="1">Cytoplasm</location>
        <location evidence="1">P-body</location>
    </subcellularLocation>
    <subcellularLocation>
        <location evidence="2">Cytoplasmic granule</location>
    </subcellularLocation>
</comment>
<evidence type="ECO:0000256" key="5">
    <source>
        <dbReference type="ARBA" id="ARBA00022845"/>
    </source>
</evidence>
<dbReference type="GO" id="GO:0035196">
    <property type="term" value="P:miRNA processing"/>
    <property type="evidence" value="ECO:0007669"/>
    <property type="project" value="TreeGrafter"/>
</dbReference>
<name>A0A7N9IAU1_MACFA</name>
<feature type="repeat" description="Pumilio" evidence="8">
    <location>
        <begin position="897"/>
        <end position="932"/>
    </location>
</feature>
<feature type="region of interest" description="Disordered" evidence="9">
    <location>
        <begin position="451"/>
        <end position="490"/>
    </location>
</feature>
<feature type="repeat" description="Pumilio" evidence="8">
    <location>
        <begin position="963"/>
        <end position="998"/>
    </location>
</feature>
<feature type="repeat" description="Pumilio" evidence="8">
    <location>
        <begin position="787"/>
        <end position="822"/>
    </location>
</feature>